<proteinExistence type="predicted"/>
<dbReference type="OrthoDB" id="1492374at2"/>
<protein>
    <recommendedName>
        <fullName evidence="3">Outer membrane protein beta-barrel domain-containing protein</fullName>
    </recommendedName>
</protein>
<sequence>MKKVVLFLATMCFGINYGQDQKIEITPKNSWFKAGLTAGVPTSDVKDFASFNIGVDVRAQYMFNNHFALGGVTGYNHFVAKDDFEDFGVVPVAGYARFYFQKEGVFVGTDLGVAFVTNVDDDKRGLYFNPQIGYHNKDWNIYGYYQNTFTENTNIRSIGVGATYNIRFK</sequence>
<evidence type="ECO:0000313" key="1">
    <source>
        <dbReference type="EMBL" id="SEI90874.1"/>
    </source>
</evidence>
<accession>A0A1H6UJK8</accession>
<gene>
    <name evidence="1" type="ORF">SAMN05660918_1888</name>
</gene>
<reference evidence="2" key="1">
    <citation type="submission" date="2016-10" db="EMBL/GenBank/DDBJ databases">
        <authorList>
            <person name="Varghese N."/>
            <person name="Submissions S."/>
        </authorList>
    </citation>
    <scope>NUCLEOTIDE SEQUENCE [LARGE SCALE GENOMIC DNA]</scope>
    <source>
        <strain evidence="2">DSM 17934</strain>
    </source>
</reference>
<evidence type="ECO:0000313" key="2">
    <source>
        <dbReference type="Proteomes" id="UP000199702"/>
    </source>
</evidence>
<dbReference type="STRING" id="402734.SAMN05660918_1888"/>
<organism evidence="1 2">
    <name type="scientific">Flavobacterium terrigena</name>
    <dbReference type="NCBI Taxonomy" id="402734"/>
    <lineage>
        <taxon>Bacteria</taxon>
        <taxon>Pseudomonadati</taxon>
        <taxon>Bacteroidota</taxon>
        <taxon>Flavobacteriia</taxon>
        <taxon>Flavobacteriales</taxon>
        <taxon>Flavobacteriaceae</taxon>
        <taxon>Flavobacterium</taxon>
    </lineage>
</organism>
<evidence type="ECO:0008006" key="3">
    <source>
        <dbReference type="Google" id="ProtNLM"/>
    </source>
</evidence>
<dbReference type="AlphaFoldDB" id="A0A1H6UJK8"/>
<name>A0A1H6UJK8_9FLAO</name>
<dbReference type="Proteomes" id="UP000199702">
    <property type="component" value="Unassembled WGS sequence"/>
</dbReference>
<dbReference type="RefSeq" id="WP_091312130.1">
    <property type="nucleotide sequence ID" value="NZ_CBCSJU010000004.1"/>
</dbReference>
<keyword evidence="2" id="KW-1185">Reference proteome</keyword>
<dbReference type="EMBL" id="FNYA01000004">
    <property type="protein sequence ID" value="SEI90874.1"/>
    <property type="molecule type" value="Genomic_DNA"/>
</dbReference>